<name>A0A4C1VQF2_EUMVA</name>
<dbReference type="AlphaFoldDB" id="A0A4C1VQF2"/>
<reference evidence="2 3" key="1">
    <citation type="journal article" date="2019" name="Commun. Biol.">
        <title>The bagworm genome reveals a unique fibroin gene that provides high tensile strength.</title>
        <authorList>
            <person name="Kono N."/>
            <person name="Nakamura H."/>
            <person name="Ohtoshi R."/>
            <person name="Tomita M."/>
            <person name="Numata K."/>
            <person name="Arakawa K."/>
        </authorList>
    </citation>
    <scope>NUCLEOTIDE SEQUENCE [LARGE SCALE GENOMIC DNA]</scope>
</reference>
<accession>A0A4C1VQF2</accession>
<keyword evidence="3" id="KW-1185">Reference proteome</keyword>
<dbReference type="Proteomes" id="UP000299102">
    <property type="component" value="Unassembled WGS sequence"/>
</dbReference>
<gene>
    <name evidence="2" type="ORF">EVAR_19152_1</name>
</gene>
<proteinExistence type="predicted"/>
<organism evidence="2 3">
    <name type="scientific">Eumeta variegata</name>
    <name type="common">Bagworm moth</name>
    <name type="synonym">Eumeta japonica</name>
    <dbReference type="NCBI Taxonomy" id="151549"/>
    <lineage>
        <taxon>Eukaryota</taxon>
        <taxon>Metazoa</taxon>
        <taxon>Ecdysozoa</taxon>
        <taxon>Arthropoda</taxon>
        <taxon>Hexapoda</taxon>
        <taxon>Insecta</taxon>
        <taxon>Pterygota</taxon>
        <taxon>Neoptera</taxon>
        <taxon>Endopterygota</taxon>
        <taxon>Lepidoptera</taxon>
        <taxon>Glossata</taxon>
        <taxon>Ditrysia</taxon>
        <taxon>Tineoidea</taxon>
        <taxon>Psychidae</taxon>
        <taxon>Oiketicinae</taxon>
        <taxon>Eumeta</taxon>
    </lineage>
</organism>
<dbReference type="EMBL" id="BGZK01000375">
    <property type="protein sequence ID" value="GBP40025.1"/>
    <property type="molecule type" value="Genomic_DNA"/>
</dbReference>
<sequence length="106" mass="11983">MLHDSRADDGRKTIDRIAGVCNVKRLTHEATWITSDVIIIYDLIIIRTDEGERSTMGELKQGDGCNKGARSRYVRRRSETATPPPVVCGRGTRHCRENVVVLHHED</sequence>
<comment type="caution">
    <text evidence="2">The sequence shown here is derived from an EMBL/GenBank/DDBJ whole genome shotgun (WGS) entry which is preliminary data.</text>
</comment>
<evidence type="ECO:0000313" key="2">
    <source>
        <dbReference type="EMBL" id="GBP40025.1"/>
    </source>
</evidence>
<feature type="region of interest" description="Disordered" evidence="1">
    <location>
        <begin position="55"/>
        <end position="85"/>
    </location>
</feature>
<evidence type="ECO:0000313" key="3">
    <source>
        <dbReference type="Proteomes" id="UP000299102"/>
    </source>
</evidence>
<evidence type="ECO:0000256" key="1">
    <source>
        <dbReference type="SAM" id="MobiDB-lite"/>
    </source>
</evidence>
<protein>
    <submittedName>
        <fullName evidence="2">Uncharacterized protein</fullName>
    </submittedName>
</protein>